<proteinExistence type="predicted"/>
<keyword evidence="2" id="KW-0812">Transmembrane</keyword>
<feature type="region of interest" description="Disordered" evidence="1">
    <location>
        <begin position="1"/>
        <end position="24"/>
    </location>
</feature>
<evidence type="ECO:0000256" key="2">
    <source>
        <dbReference type="SAM" id="Phobius"/>
    </source>
</evidence>
<comment type="caution">
    <text evidence="3">The sequence shown here is derived from an EMBL/GenBank/DDBJ whole genome shotgun (WGS) entry which is preliminary data.</text>
</comment>
<name>A0ABP8XY18_9MICO</name>
<evidence type="ECO:0000313" key="4">
    <source>
        <dbReference type="Proteomes" id="UP001500956"/>
    </source>
</evidence>
<evidence type="ECO:0000256" key="1">
    <source>
        <dbReference type="SAM" id="MobiDB-lite"/>
    </source>
</evidence>
<dbReference type="EMBL" id="BAABID010000002">
    <property type="protein sequence ID" value="GAA4717030.1"/>
    <property type="molecule type" value="Genomic_DNA"/>
</dbReference>
<sequence length="111" mass="11708">MAEQPPQAELTASTADRPGTSSPRAQQVASAGLAVLVQCGFVWMFVGEWLANVQASAGDPARLWLSVATATLLVGTVVGEAVLLARRRREPSQVAVVAMALVQIAWFAESF</sequence>
<feature type="compositionally biased region" description="Polar residues" evidence="1">
    <location>
        <begin position="10"/>
        <end position="24"/>
    </location>
</feature>
<accession>A0ABP8XY18</accession>
<protein>
    <submittedName>
        <fullName evidence="3">Uncharacterized protein</fullName>
    </submittedName>
</protein>
<feature type="transmembrane region" description="Helical" evidence="2">
    <location>
        <begin position="63"/>
        <end position="85"/>
    </location>
</feature>
<gene>
    <name evidence="3" type="ORF">GCM10023216_01180</name>
</gene>
<feature type="transmembrane region" description="Helical" evidence="2">
    <location>
        <begin position="31"/>
        <end position="51"/>
    </location>
</feature>
<dbReference type="RefSeq" id="WP_172152066.1">
    <property type="nucleotide sequence ID" value="NZ_BAABID010000002.1"/>
</dbReference>
<reference evidence="4" key="1">
    <citation type="journal article" date="2019" name="Int. J. Syst. Evol. Microbiol.">
        <title>The Global Catalogue of Microorganisms (GCM) 10K type strain sequencing project: providing services to taxonomists for standard genome sequencing and annotation.</title>
        <authorList>
            <consortium name="The Broad Institute Genomics Platform"/>
            <consortium name="The Broad Institute Genome Sequencing Center for Infectious Disease"/>
            <person name="Wu L."/>
            <person name="Ma J."/>
        </authorList>
    </citation>
    <scope>NUCLEOTIDE SEQUENCE [LARGE SCALE GENOMIC DNA]</scope>
    <source>
        <strain evidence="4">JCM 18063</strain>
    </source>
</reference>
<evidence type="ECO:0000313" key="3">
    <source>
        <dbReference type="EMBL" id="GAA4717030.1"/>
    </source>
</evidence>
<keyword evidence="2" id="KW-0472">Membrane</keyword>
<keyword evidence="4" id="KW-1185">Reference proteome</keyword>
<organism evidence="3 4">
    <name type="scientific">Isoptericola chiayiensis</name>
    <dbReference type="NCBI Taxonomy" id="579446"/>
    <lineage>
        <taxon>Bacteria</taxon>
        <taxon>Bacillati</taxon>
        <taxon>Actinomycetota</taxon>
        <taxon>Actinomycetes</taxon>
        <taxon>Micrococcales</taxon>
        <taxon>Promicromonosporaceae</taxon>
        <taxon>Isoptericola</taxon>
    </lineage>
</organism>
<keyword evidence="2" id="KW-1133">Transmembrane helix</keyword>
<dbReference type="Proteomes" id="UP001500956">
    <property type="component" value="Unassembled WGS sequence"/>
</dbReference>